<feature type="transmembrane region" description="Helical" evidence="8">
    <location>
        <begin position="331"/>
        <end position="355"/>
    </location>
</feature>
<dbReference type="HOGENOM" id="CLU_001265_30_13_1"/>
<keyword evidence="5 8" id="KW-1133">Transmembrane helix</keyword>
<feature type="transmembrane region" description="Helical" evidence="8">
    <location>
        <begin position="175"/>
        <end position="196"/>
    </location>
</feature>
<feature type="transmembrane region" description="Helical" evidence="8">
    <location>
        <begin position="149"/>
        <end position="169"/>
    </location>
</feature>
<dbReference type="PANTHER" id="PTHR48022:SF38">
    <property type="entry name" value="MAJOR FACILITATOR SUPERFAMILY (MFS) PROFILE DOMAIN-CONTAINING PROTEIN-RELATED"/>
    <property type="match status" value="1"/>
</dbReference>
<sequence>MAGRKVNPYNFLVVLTVALGSFTYGFTVNVTGPVLGMPSFYDYFNLDITSTTGVIGAIPGCYFGGGIVGAVLGAWACERFGRRRALFATSVIGVVGGVLLGSAVHVSMILIGRALSGICSGGFQTIVPIYQSEISPAHRRGHMVGQHGFLLVVGASVATWGGLGCSFASNPQVQWRLALALSGLSPLILAPAIFWLPESPRWLITREHYEPALRVLEKFHKVPGDESNTLAREEYLQIRQQIELEARNRTTILASIRQPPMRKRMIIGFLTQFLLQCSGVLVTVTYQVILYNNLGITGWLAICLLAVYNTWSAVGNFTNALMLDHFGRKRLLLVGLTGSVFALTLYTIMVARYAGTSNRVGCGFGVFFVYLYTTFYGFCLDSTSYVYCSEIFPAYMRTTGMAVSIIGYFAPALLFGQLAPTAFATIGWKYYLIFILVPACGLPVIWLYFPETKQLSLEEIAALFGEEVALDITHMSEDQKRDLDEQVTKVDTNTFAMGGEKALAATVETVR</sequence>
<feature type="transmembrane region" description="Helical" evidence="8">
    <location>
        <begin position="367"/>
        <end position="388"/>
    </location>
</feature>
<feature type="transmembrane region" description="Helical" evidence="8">
    <location>
        <begin position="296"/>
        <end position="319"/>
    </location>
</feature>
<dbReference type="GeneID" id="27705229"/>
<dbReference type="PRINTS" id="PR00171">
    <property type="entry name" value="SUGRTRNSPORT"/>
</dbReference>
<proteinExistence type="inferred from homology"/>
<comment type="subcellular location">
    <subcellularLocation>
        <location evidence="1">Membrane</location>
        <topology evidence="1">Multi-pass membrane protein</topology>
    </subcellularLocation>
</comment>
<evidence type="ECO:0000259" key="9">
    <source>
        <dbReference type="PROSITE" id="PS50850"/>
    </source>
</evidence>
<feature type="transmembrane region" description="Helical" evidence="8">
    <location>
        <begin position="430"/>
        <end position="449"/>
    </location>
</feature>
<dbReference type="Pfam" id="PF00083">
    <property type="entry name" value="Sugar_tr"/>
    <property type="match status" value="1"/>
</dbReference>
<dbReference type="InterPro" id="IPR005828">
    <property type="entry name" value="MFS_sugar_transport-like"/>
</dbReference>
<feature type="transmembrane region" description="Helical" evidence="8">
    <location>
        <begin position="85"/>
        <end position="104"/>
    </location>
</feature>
<feature type="transmembrane region" description="Helical" evidence="8">
    <location>
        <begin position="51"/>
        <end position="73"/>
    </location>
</feature>
<dbReference type="InterPro" id="IPR003663">
    <property type="entry name" value="Sugar/inositol_transpt"/>
</dbReference>
<dbReference type="SUPFAM" id="SSF103473">
    <property type="entry name" value="MFS general substrate transporter"/>
    <property type="match status" value="1"/>
</dbReference>
<evidence type="ECO:0000256" key="2">
    <source>
        <dbReference type="ARBA" id="ARBA00010992"/>
    </source>
</evidence>
<reference evidence="10" key="1">
    <citation type="submission" date="2015-01" db="EMBL/GenBank/DDBJ databases">
        <title>The Genome Sequence of Cladophialophora bantiana CBS 173.52.</title>
        <authorList>
            <consortium name="The Broad Institute Genomics Platform"/>
            <person name="Cuomo C."/>
            <person name="de Hoog S."/>
            <person name="Gorbushina A."/>
            <person name="Stielow B."/>
            <person name="Teixiera M."/>
            <person name="Abouelleil A."/>
            <person name="Chapman S.B."/>
            <person name="Priest M."/>
            <person name="Young S.K."/>
            <person name="Wortman J."/>
            <person name="Nusbaum C."/>
            <person name="Birren B."/>
        </authorList>
    </citation>
    <scope>NUCLEOTIDE SEQUENCE [LARGE SCALE GENOMIC DNA]</scope>
    <source>
        <strain evidence="10">CBS 173.52</strain>
    </source>
</reference>
<dbReference type="RefSeq" id="XP_016613859.1">
    <property type="nucleotide sequence ID" value="XM_016770007.1"/>
</dbReference>
<evidence type="ECO:0000256" key="8">
    <source>
        <dbReference type="SAM" id="Phobius"/>
    </source>
</evidence>
<name>A0A0D2H8G2_CLAB1</name>
<keyword evidence="6 8" id="KW-0472">Membrane</keyword>
<feature type="transmembrane region" description="Helical" evidence="8">
    <location>
        <begin position="400"/>
        <end position="418"/>
    </location>
</feature>
<dbReference type="InterPro" id="IPR050360">
    <property type="entry name" value="MFS_Sugar_Transporters"/>
</dbReference>
<dbReference type="Proteomes" id="UP000053789">
    <property type="component" value="Unassembled WGS sequence"/>
</dbReference>
<keyword evidence="11" id="KW-1185">Reference proteome</keyword>
<evidence type="ECO:0000256" key="3">
    <source>
        <dbReference type="ARBA" id="ARBA00022448"/>
    </source>
</evidence>
<feature type="domain" description="Major facilitator superfamily (MFS) profile" evidence="9">
    <location>
        <begin position="13"/>
        <end position="453"/>
    </location>
</feature>
<evidence type="ECO:0000256" key="4">
    <source>
        <dbReference type="ARBA" id="ARBA00022692"/>
    </source>
</evidence>
<evidence type="ECO:0000256" key="6">
    <source>
        <dbReference type="ARBA" id="ARBA00023136"/>
    </source>
</evidence>
<dbReference type="GO" id="GO:0016020">
    <property type="term" value="C:membrane"/>
    <property type="evidence" value="ECO:0007669"/>
    <property type="project" value="UniProtKB-SubCell"/>
</dbReference>
<dbReference type="PROSITE" id="PS50850">
    <property type="entry name" value="MFS"/>
    <property type="match status" value="1"/>
</dbReference>
<dbReference type="PANTHER" id="PTHR48022">
    <property type="entry name" value="PLASTIDIC GLUCOSE TRANSPORTER 4"/>
    <property type="match status" value="1"/>
</dbReference>
<feature type="transmembrane region" description="Helical" evidence="8">
    <location>
        <begin position="266"/>
        <end position="290"/>
    </location>
</feature>
<dbReference type="PROSITE" id="PS00217">
    <property type="entry name" value="SUGAR_TRANSPORT_2"/>
    <property type="match status" value="1"/>
</dbReference>
<evidence type="ECO:0000256" key="5">
    <source>
        <dbReference type="ARBA" id="ARBA00022989"/>
    </source>
</evidence>
<keyword evidence="3 7" id="KW-0813">Transport</keyword>
<protein>
    <recommendedName>
        <fullName evidence="9">Major facilitator superfamily (MFS) profile domain-containing protein</fullName>
    </recommendedName>
</protein>
<gene>
    <name evidence="10" type="ORF">Z519_12301</name>
</gene>
<organism evidence="10 11">
    <name type="scientific">Cladophialophora bantiana (strain ATCC 10958 / CBS 173.52 / CDC B-1940 / NIH 8579)</name>
    <name type="common">Xylohypha bantiana</name>
    <dbReference type="NCBI Taxonomy" id="1442370"/>
    <lineage>
        <taxon>Eukaryota</taxon>
        <taxon>Fungi</taxon>
        <taxon>Dikarya</taxon>
        <taxon>Ascomycota</taxon>
        <taxon>Pezizomycotina</taxon>
        <taxon>Eurotiomycetes</taxon>
        <taxon>Chaetothyriomycetidae</taxon>
        <taxon>Chaetothyriales</taxon>
        <taxon>Herpotrichiellaceae</taxon>
        <taxon>Cladophialophora</taxon>
    </lineage>
</organism>
<dbReference type="VEuPathDB" id="FungiDB:Z519_12301"/>
<dbReference type="OrthoDB" id="6612291at2759"/>
<dbReference type="AlphaFoldDB" id="A0A0D2H8G2"/>
<dbReference type="InterPro" id="IPR005829">
    <property type="entry name" value="Sugar_transporter_CS"/>
</dbReference>
<dbReference type="GO" id="GO:0005351">
    <property type="term" value="F:carbohydrate:proton symporter activity"/>
    <property type="evidence" value="ECO:0007669"/>
    <property type="project" value="TreeGrafter"/>
</dbReference>
<evidence type="ECO:0000256" key="7">
    <source>
        <dbReference type="RuleBase" id="RU003346"/>
    </source>
</evidence>
<dbReference type="Gene3D" id="1.20.1250.20">
    <property type="entry name" value="MFS general substrate transporter like domains"/>
    <property type="match status" value="1"/>
</dbReference>
<evidence type="ECO:0000256" key="1">
    <source>
        <dbReference type="ARBA" id="ARBA00004141"/>
    </source>
</evidence>
<evidence type="ECO:0000313" key="11">
    <source>
        <dbReference type="Proteomes" id="UP000053789"/>
    </source>
</evidence>
<dbReference type="EMBL" id="KN847006">
    <property type="protein sequence ID" value="KIW87190.1"/>
    <property type="molecule type" value="Genomic_DNA"/>
</dbReference>
<evidence type="ECO:0000313" key="10">
    <source>
        <dbReference type="EMBL" id="KIW87190.1"/>
    </source>
</evidence>
<accession>A0A0D2H8G2</accession>
<dbReference type="InterPro" id="IPR036259">
    <property type="entry name" value="MFS_trans_sf"/>
</dbReference>
<dbReference type="NCBIfam" id="TIGR00879">
    <property type="entry name" value="SP"/>
    <property type="match status" value="1"/>
</dbReference>
<dbReference type="InterPro" id="IPR020846">
    <property type="entry name" value="MFS_dom"/>
</dbReference>
<comment type="similarity">
    <text evidence="2 7">Belongs to the major facilitator superfamily. Sugar transporter (TC 2.A.1.1) family.</text>
</comment>
<keyword evidence="4 8" id="KW-0812">Transmembrane</keyword>